<dbReference type="Proteomes" id="UP001320159">
    <property type="component" value="Unassembled WGS sequence"/>
</dbReference>
<reference evidence="1 2" key="1">
    <citation type="submission" date="2017-11" db="EMBL/GenBank/DDBJ databases">
        <title>Isolation and Characterization of Family Methanocellaceae Species from Potential Methane Hydrate Area Offshore Southwestern Taiwan.</title>
        <authorList>
            <person name="Zhang W.-L."/>
            <person name="Chen W.-C."/>
            <person name="Lai M.-C."/>
            <person name="Chen S.-C."/>
        </authorList>
    </citation>
    <scope>NUCLEOTIDE SEQUENCE [LARGE SCALE GENOMIC DNA]</scope>
    <source>
        <strain evidence="1 2">CWC-04</strain>
    </source>
</reference>
<organism evidence="1 2">
    <name type="scientific">Methanooceanicella nereidis</name>
    <dbReference type="NCBI Taxonomy" id="2052831"/>
    <lineage>
        <taxon>Archaea</taxon>
        <taxon>Methanobacteriati</taxon>
        <taxon>Methanobacteriota</taxon>
        <taxon>Stenosarchaea group</taxon>
        <taxon>Methanomicrobia</taxon>
        <taxon>Methanocellales</taxon>
        <taxon>Methanocellaceae</taxon>
        <taxon>Methanooceanicella</taxon>
    </lineage>
</organism>
<evidence type="ECO:0000313" key="1">
    <source>
        <dbReference type="EMBL" id="MCD1293585.1"/>
    </source>
</evidence>
<accession>A0AAP2RBI4</accession>
<dbReference type="EMBL" id="PGCK01000001">
    <property type="protein sequence ID" value="MCD1293585.1"/>
    <property type="molecule type" value="Genomic_DNA"/>
</dbReference>
<gene>
    <name evidence="1" type="ORF">CUJ83_01055</name>
</gene>
<name>A0AAP2RBI4_9EURY</name>
<evidence type="ECO:0000313" key="2">
    <source>
        <dbReference type="Proteomes" id="UP001320159"/>
    </source>
</evidence>
<keyword evidence="2" id="KW-1185">Reference proteome</keyword>
<proteinExistence type="predicted"/>
<dbReference type="AlphaFoldDB" id="A0AAP2RBI4"/>
<sequence length="138" mass="15600">MKASDDSMTIEEFKKYYRNKRGIISSVSAYDASGNRWVKAEELFKGSGAYTLIVVKFKNKTFLRITVKPSLKVKYSQSKHGSVGTWKSMGLNLTYEEKEFLTKLGDRDLSIEEIVNIVESSSFEGKEALAGKLKKARL</sequence>
<dbReference type="RefSeq" id="WP_230739592.1">
    <property type="nucleotide sequence ID" value="NZ_PGCK01000001.1"/>
</dbReference>
<comment type="caution">
    <text evidence="1">The sequence shown here is derived from an EMBL/GenBank/DDBJ whole genome shotgun (WGS) entry which is preliminary data.</text>
</comment>
<protein>
    <submittedName>
        <fullName evidence="1">Uncharacterized protein</fullName>
    </submittedName>
</protein>